<dbReference type="AlphaFoldDB" id="A0A1F5EK87"/>
<protein>
    <recommendedName>
        <fullName evidence="4">Small basic protein</fullName>
    </recommendedName>
</protein>
<dbReference type="Pfam" id="PF06947">
    <property type="entry name" value="DUF1290"/>
    <property type="match status" value="1"/>
</dbReference>
<feature type="transmembrane region" description="Helical" evidence="1">
    <location>
        <begin position="28"/>
        <end position="45"/>
    </location>
</feature>
<dbReference type="EMBL" id="MEZV01000009">
    <property type="protein sequence ID" value="OGD67795.1"/>
    <property type="molecule type" value="Genomic_DNA"/>
</dbReference>
<organism evidence="2 3">
    <name type="scientific">Candidatus Berkelbacteria bacterium RIFCSPHIGHO2_12_FULL_36_9</name>
    <dbReference type="NCBI Taxonomy" id="1797469"/>
    <lineage>
        <taxon>Bacteria</taxon>
        <taxon>Candidatus Berkelbacteria</taxon>
    </lineage>
</organism>
<feature type="transmembrane region" description="Helical" evidence="1">
    <location>
        <begin position="5"/>
        <end position="22"/>
    </location>
</feature>
<name>A0A1F5EK87_9BACT</name>
<dbReference type="STRING" id="1797469.A3F08_01365"/>
<feature type="transmembrane region" description="Helical" evidence="1">
    <location>
        <begin position="83"/>
        <end position="106"/>
    </location>
</feature>
<evidence type="ECO:0000313" key="2">
    <source>
        <dbReference type="EMBL" id="OGD67795.1"/>
    </source>
</evidence>
<comment type="caution">
    <text evidence="2">The sequence shown here is derived from an EMBL/GenBank/DDBJ whole genome shotgun (WGS) entry which is preliminary data.</text>
</comment>
<reference evidence="2 3" key="1">
    <citation type="journal article" date="2016" name="Nat. Commun.">
        <title>Thousands of microbial genomes shed light on interconnected biogeochemical processes in an aquifer system.</title>
        <authorList>
            <person name="Anantharaman K."/>
            <person name="Brown C.T."/>
            <person name="Hug L.A."/>
            <person name="Sharon I."/>
            <person name="Castelle C.J."/>
            <person name="Probst A.J."/>
            <person name="Thomas B.C."/>
            <person name="Singh A."/>
            <person name="Wilkins M.J."/>
            <person name="Karaoz U."/>
            <person name="Brodie E.L."/>
            <person name="Williams K.H."/>
            <person name="Hubbard S.S."/>
            <person name="Banfield J.F."/>
        </authorList>
    </citation>
    <scope>NUCLEOTIDE SEQUENCE [LARGE SCALE GENOMIC DNA]</scope>
</reference>
<accession>A0A1F5EK87</accession>
<feature type="transmembrane region" description="Helical" evidence="1">
    <location>
        <begin position="57"/>
        <end position="77"/>
    </location>
</feature>
<evidence type="ECO:0000256" key="1">
    <source>
        <dbReference type="SAM" id="Phobius"/>
    </source>
</evidence>
<evidence type="ECO:0000313" key="3">
    <source>
        <dbReference type="Proteomes" id="UP000176451"/>
    </source>
</evidence>
<gene>
    <name evidence="2" type="ORF">A3F08_01365</name>
</gene>
<keyword evidence="1" id="KW-0472">Membrane</keyword>
<sequence length="127" mass="14156">MFYGILGLLVGMLIGILAPMSIPIQFARYTAVGILGILDSILGAARADLQSKYNSTIFISGLIFNMLLAMGITYLGDRLSLDLYLAVLIVFTFRMFSNIATIRYSFLTKYLGKKRVEEEIKEGESRN</sequence>
<dbReference type="InterPro" id="IPR009709">
    <property type="entry name" value="DUF1290"/>
</dbReference>
<dbReference type="Proteomes" id="UP000176451">
    <property type="component" value="Unassembled WGS sequence"/>
</dbReference>
<keyword evidence="1" id="KW-0812">Transmembrane</keyword>
<proteinExistence type="predicted"/>
<evidence type="ECO:0008006" key="4">
    <source>
        <dbReference type="Google" id="ProtNLM"/>
    </source>
</evidence>
<keyword evidence="1" id="KW-1133">Transmembrane helix</keyword>